<reference evidence="6 7" key="1">
    <citation type="journal article" date="2011" name="J. Gen. Appl. Microbiol.">
        <title>Draft genome sequencing of the enigmatic basidiomycete Mixia osmundae.</title>
        <authorList>
            <person name="Nishida H."/>
            <person name="Nagatsuka Y."/>
            <person name="Sugiyama J."/>
        </authorList>
    </citation>
    <scope>NUCLEOTIDE SEQUENCE [LARGE SCALE GENOMIC DNA]</scope>
    <source>
        <strain evidence="7">CBS 9802 / IAM 14324 / JCM 22182 / KY 12970</strain>
    </source>
</reference>
<dbReference type="NCBIfam" id="TIGR03317">
    <property type="entry name" value="ygfZ_signature"/>
    <property type="match status" value="1"/>
</dbReference>
<evidence type="ECO:0000313" key="7">
    <source>
        <dbReference type="Proteomes" id="UP000009131"/>
    </source>
</evidence>
<dbReference type="Proteomes" id="UP000009131">
    <property type="component" value="Unassembled WGS sequence"/>
</dbReference>
<accession>G7DS34</accession>
<dbReference type="SUPFAM" id="SSF103025">
    <property type="entry name" value="Folate-binding domain"/>
    <property type="match status" value="1"/>
</dbReference>
<dbReference type="InterPro" id="IPR027266">
    <property type="entry name" value="TrmE/GcvT-like"/>
</dbReference>
<dbReference type="OrthoDB" id="191995at2759"/>
<gene>
    <name evidence="6" type="primary">Mo00035</name>
    <name evidence="6" type="ORF">E5Q_00035</name>
</gene>
<dbReference type="PANTHER" id="PTHR22602:SF0">
    <property type="entry name" value="TRANSFERASE CAF17, MITOCHONDRIAL-RELATED"/>
    <property type="match status" value="1"/>
</dbReference>
<comment type="subcellular location">
    <subcellularLocation>
        <location evidence="1">Mitochondrion</location>
    </subcellularLocation>
</comment>
<organism evidence="6 7">
    <name type="scientific">Mixia osmundae (strain CBS 9802 / IAM 14324 / JCM 22182 / KY 12970)</name>
    <dbReference type="NCBI Taxonomy" id="764103"/>
    <lineage>
        <taxon>Eukaryota</taxon>
        <taxon>Fungi</taxon>
        <taxon>Dikarya</taxon>
        <taxon>Basidiomycota</taxon>
        <taxon>Pucciniomycotina</taxon>
        <taxon>Mixiomycetes</taxon>
        <taxon>Mixiales</taxon>
        <taxon>Mixiaceae</taxon>
        <taxon>Mixia</taxon>
    </lineage>
</organism>
<reference evidence="6 7" key="2">
    <citation type="journal article" date="2012" name="Open Biol.">
        <title>Characteristics of nucleosomes and linker DNA regions on the genome of the basidiomycete Mixia osmundae revealed by mono- and dinucleosome mapping.</title>
        <authorList>
            <person name="Nishida H."/>
            <person name="Kondo S."/>
            <person name="Matsumoto T."/>
            <person name="Suzuki Y."/>
            <person name="Yoshikawa H."/>
            <person name="Taylor T.D."/>
            <person name="Sugiyama J."/>
        </authorList>
    </citation>
    <scope>NUCLEOTIDE SEQUENCE [LARGE SCALE GENOMIC DNA]</scope>
    <source>
        <strain evidence="7">CBS 9802 / IAM 14324 / JCM 22182 / KY 12970</strain>
    </source>
</reference>
<evidence type="ECO:0000256" key="5">
    <source>
        <dbReference type="SAM" id="MobiDB-lite"/>
    </source>
</evidence>
<dbReference type="Gene3D" id="3.30.1360.120">
    <property type="entry name" value="Probable tRNA modification gtpase trme, domain 1"/>
    <property type="match status" value="2"/>
</dbReference>
<evidence type="ECO:0000256" key="4">
    <source>
        <dbReference type="ARBA" id="ARBA00093447"/>
    </source>
</evidence>
<dbReference type="PANTHER" id="PTHR22602">
    <property type="entry name" value="TRANSFERASE CAF17, MITOCHONDRIAL-RELATED"/>
    <property type="match status" value="1"/>
</dbReference>
<name>G7DS34_MIXOS</name>
<dbReference type="InterPro" id="IPR045179">
    <property type="entry name" value="YgfZ/GcvT"/>
</dbReference>
<evidence type="ECO:0000256" key="3">
    <source>
        <dbReference type="ARBA" id="ARBA00023128"/>
    </source>
</evidence>
<feature type="compositionally biased region" description="Polar residues" evidence="5">
    <location>
        <begin position="369"/>
        <end position="381"/>
    </location>
</feature>
<dbReference type="eggNOG" id="KOG2929">
    <property type="taxonomic scope" value="Eukaryota"/>
</dbReference>
<keyword evidence="3" id="KW-0496">Mitochondrion</keyword>
<dbReference type="FunCoup" id="G7DS34">
    <property type="interactions" value="123"/>
</dbReference>
<dbReference type="STRING" id="764103.G7DS34"/>
<dbReference type="HOGENOM" id="CLU_007884_7_0_1"/>
<comment type="caution">
    <text evidence="6">The sequence shown here is derived from an EMBL/GenBank/DDBJ whole genome shotgun (WGS) entry which is preliminary data.</text>
</comment>
<evidence type="ECO:0000256" key="2">
    <source>
        <dbReference type="ARBA" id="ARBA00022946"/>
    </source>
</evidence>
<dbReference type="AlphaFoldDB" id="G7DS34"/>
<keyword evidence="7" id="KW-1185">Reference proteome</keyword>
<dbReference type="GO" id="GO:0005759">
    <property type="term" value="C:mitochondrial matrix"/>
    <property type="evidence" value="ECO:0007669"/>
    <property type="project" value="TreeGrafter"/>
</dbReference>
<dbReference type="InterPro" id="IPR017703">
    <property type="entry name" value="YgfZ/GCV_T_CS"/>
</dbReference>
<protein>
    <submittedName>
        <fullName evidence="6">Uncharacterized protein</fullName>
    </submittedName>
</protein>
<proteinExistence type="inferred from homology"/>
<feature type="region of interest" description="Disordered" evidence="5">
    <location>
        <begin position="287"/>
        <end position="310"/>
    </location>
</feature>
<evidence type="ECO:0000256" key="1">
    <source>
        <dbReference type="ARBA" id="ARBA00004173"/>
    </source>
</evidence>
<keyword evidence="2" id="KW-0809">Transit peptide</keyword>
<dbReference type="EMBL" id="BABT02000004">
    <property type="protein sequence ID" value="GAA93394.1"/>
    <property type="molecule type" value="Genomic_DNA"/>
</dbReference>
<dbReference type="GO" id="GO:0016226">
    <property type="term" value="P:iron-sulfur cluster assembly"/>
    <property type="evidence" value="ECO:0007669"/>
    <property type="project" value="TreeGrafter"/>
</dbReference>
<comment type="similarity">
    <text evidence="4">Belongs to the GcvT family. CAF17/IBA57 subfamily.</text>
</comment>
<dbReference type="InParanoid" id="G7DS34"/>
<sequence>MLRQPCPACVRLVRQSIRREYSTGRLSDAWRSAQLTSRALIGIKGQDARVFLQGLITNDIDKLEPSRTPTAALYSGFLSASGRILHDAFIYPAAIDGTEGYLIDVHAASLKPLAVYMRRFILRSRVSLSDQTSKFTLRALYPARDGTSKPDVDGMLWQDARSPSMGWRLLTTAQNPHPPSDAQIEVDERHYTMHRILQGVPEEPLDIISGRSLPSGSNMDYMNGVDFKKGCYVGQELTARTHHTGVVRKRTLPARLAPLHTNDDMALLLPHGYDPVPSALASDDLPAPGTKLASHKSSVANARPTGELGTSMRISDASGRYHEPITIGLAVVPLEPAARAGEEGLFVTRNALMNSDREAGVNAAGGKGTSATDEMTSLPQRSASATQWRLRAFRPQHWPAAST</sequence>
<feature type="region of interest" description="Disordered" evidence="5">
    <location>
        <begin position="360"/>
        <end position="381"/>
    </location>
</feature>
<evidence type="ECO:0000313" key="6">
    <source>
        <dbReference type="EMBL" id="GAA93394.1"/>
    </source>
</evidence>